<name>A0A1S6GKW5_9MYCO</name>
<organism evidence="1">
    <name type="scientific">Mycolicibacterium sp. CBMA 213</name>
    <dbReference type="NCBI Taxonomy" id="1968788"/>
    <lineage>
        <taxon>Bacteria</taxon>
        <taxon>Bacillati</taxon>
        <taxon>Actinomycetota</taxon>
        <taxon>Actinomycetes</taxon>
        <taxon>Mycobacteriales</taxon>
        <taxon>Mycobacteriaceae</taxon>
        <taxon>Mycolicibacterium</taxon>
    </lineage>
</organism>
<evidence type="ECO:0000313" key="1">
    <source>
        <dbReference type="EMBL" id="AQS22504.1"/>
    </source>
</evidence>
<dbReference type="InterPro" id="IPR036185">
    <property type="entry name" value="DNA_heli_DnaB-like_N_sf"/>
</dbReference>
<sequence length="206" mass="23236">MTSPHKDHPNLEVVAERPHLSVAPALEDDWREQSVIDQWDAEHQLVGALMWLTAAQARTVLELVPDSAIFRPHTRWAYELIRRTVDAGQNPSPVIVLDAGRHYSGSDALNPEQSPNSSEHRRLALYLFEVYQSAVAPTDTVDSYAAMVLEEAYRRAFTLCGIRMQQLGEAGAERTDLNDQFIAIRDELADLRRRADKAAKHEKSPK</sequence>
<dbReference type="GO" id="GO:0006260">
    <property type="term" value="P:DNA replication"/>
    <property type="evidence" value="ECO:0007669"/>
    <property type="project" value="InterPro"/>
</dbReference>
<gene>
    <name evidence="1" type="ORF">pCBMA213_2_00140</name>
</gene>
<keyword evidence="1" id="KW-0614">Plasmid</keyword>
<dbReference type="EMBL" id="KY349138">
    <property type="protein sequence ID" value="AQS22504.1"/>
    <property type="molecule type" value="Genomic_DNA"/>
</dbReference>
<reference evidence="1" key="1">
    <citation type="submission" date="2016-12" db="EMBL/GenBank/DDBJ databases">
        <title>Complete plasmid sequence carrying type IV-like and type VII secretion systems from an atypical mycobacteria strain.</title>
        <authorList>
            <person name="Morgado S."/>
            <person name="Marin M."/>
            <person name="Fonseca E."/>
            <person name="Freitas F."/>
            <person name="Vicente A.C."/>
        </authorList>
    </citation>
    <scope>NUCLEOTIDE SEQUENCE</scope>
    <source>
        <strain evidence="1">CBMA 213</strain>
        <plasmid evidence="1">pCBMA213_2</plasmid>
    </source>
</reference>
<dbReference type="GO" id="GO:0005524">
    <property type="term" value="F:ATP binding"/>
    <property type="evidence" value="ECO:0007669"/>
    <property type="project" value="InterPro"/>
</dbReference>
<dbReference type="InterPro" id="IPR016136">
    <property type="entry name" value="DNA_helicase_N/primase_C"/>
</dbReference>
<geneLocation type="plasmid" evidence="1">
    <name>pCBMA213_2</name>
</geneLocation>
<evidence type="ECO:0008006" key="2">
    <source>
        <dbReference type="Google" id="ProtNLM"/>
    </source>
</evidence>
<proteinExistence type="predicted"/>
<dbReference type="RefSeq" id="WP_155909829.1">
    <property type="nucleotide sequence ID" value="NZ_KY349138.1"/>
</dbReference>
<dbReference type="SUPFAM" id="SSF48024">
    <property type="entry name" value="N-terminal domain of DnaB helicase"/>
    <property type="match status" value="1"/>
</dbReference>
<dbReference type="AlphaFoldDB" id="A0A1S6GKW5"/>
<protein>
    <recommendedName>
        <fullName evidence="2">DNA helicase DnaB-like N-terminal domain-containing protein</fullName>
    </recommendedName>
</protein>
<dbReference type="GO" id="GO:0003678">
    <property type="term" value="F:DNA helicase activity"/>
    <property type="evidence" value="ECO:0007669"/>
    <property type="project" value="InterPro"/>
</dbReference>
<accession>A0A1S6GKW5</accession>
<dbReference type="Gene3D" id="1.10.860.10">
    <property type="entry name" value="DNAb Helicase, Chain A"/>
    <property type="match status" value="1"/>
</dbReference>